<evidence type="ECO:0000313" key="1">
    <source>
        <dbReference type="EMBL" id="KKK75286.1"/>
    </source>
</evidence>
<organism evidence="1">
    <name type="scientific">marine sediment metagenome</name>
    <dbReference type="NCBI Taxonomy" id="412755"/>
    <lineage>
        <taxon>unclassified sequences</taxon>
        <taxon>metagenomes</taxon>
        <taxon>ecological metagenomes</taxon>
    </lineage>
</organism>
<dbReference type="EMBL" id="LAZR01055940">
    <property type="protein sequence ID" value="KKK75286.1"/>
    <property type="molecule type" value="Genomic_DNA"/>
</dbReference>
<proteinExistence type="predicted"/>
<sequence length="59" mass="6483">MCEKCIDGRYWVDDNILVPHPYGDNTLGIVDEHAGGIVAYVGNVKLAIQLIKLLEADDV</sequence>
<protein>
    <submittedName>
        <fullName evidence="1">Uncharacterized protein</fullName>
    </submittedName>
</protein>
<reference evidence="1" key="1">
    <citation type="journal article" date="2015" name="Nature">
        <title>Complex archaea that bridge the gap between prokaryotes and eukaryotes.</title>
        <authorList>
            <person name="Spang A."/>
            <person name="Saw J.H."/>
            <person name="Jorgensen S.L."/>
            <person name="Zaremba-Niedzwiedzka K."/>
            <person name="Martijn J."/>
            <person name="Lind A.E."/>
            <person name="van Eijk R."/>
            <person name="Schleper C."/>
            <person name="Guy L."/>
            <person name="Ettema T.J."/>
        </authorList>
    </citation>
    <scope>NUCLEOTIDE SEQUENCE</scope>
</reference>
<gene>
    <name evidence="1" type="ORF">LCGC14_2875240</name>
</gene>
<name>A0A0F9ASW7_9ZZZZ</name>
<accession>A0A0F9ASW7</accession>
<comment type="caution">
    <text evidence="1">The sequence shown here is derived from an EMBL/GenBank/DDBJ whole genome shotgun (WGS) entry which is preliminary data.</text>
</comment>
<dbReference type="AlphaFoldDB" id="A0A0F9ASW7"/>